<feature type="transmembrane region" description="Helical" evidence="5">
    <location>
        <begin position="59"/>
        <end position="83"/>
    </location>
</feature>
<keyword evidence="4 5" id="KW-0472">Membrane</keyword>
<reference evidence="7 8" key="1">
    <citation type="submission" date="2024-01" db="EMBL/GenBank/DDBJ databases">
        <authorList>
            <person name="Allen C."/>
            <person name="Tagirdzhanova G."/>
        </authorList>
    </citation>
    <scope>NUCLEOTIDE SEQUENCE [LARGE SCALE GENOMIC DNA]</scope>
</reference>
<feature type="transmembrane region" description="Helical" evidence="5">
    <location>
        <begin position="217"/>
        <end position="237"/>
    </location>
</feature>
<feature type="transmembrane region" description="Helical" evidence="5">
    <location>
        <begin position="500"/>
        <end position="520"/>
    </location>
</feature>
<dbReference type="Pfam" id="PF07690">
    <property type="entry name" value="MFS_1"/>
    <property type="match status" value="1"/>
</dbReference>
<dbReference type="SUPFAM" id="SSF103473">
    <property type="entry name" value="MFS general substrate transporter"/>
    <property type="match status" value="1"/>
</dbReference>
<feature type="transmembrane region" description="Helical" evidence="5">
    <location>
        <begin position="357"/>
        <end position="382"/>
    </location>
</feature>
<dbReference type="InterPro" id="IPR011701">
    <property type="entry name" value="MFS"/>
</dbReference>
<gene>
    <name evidence="7" type="ORF">SEUCBS140593_006025</name>
</gene>
<evidence type="ECO:0000259" key="6">
    <source>
        <dbReference type="PROSITE" id="PS50850"/>
    </source>
</evidence>
<feature type="domain" description="Major facilitator superfamily (MFS) profile" evidence="6">
    <location>
        <begin position="58"/>
        <end position="526"/>
    </location>
</feature>
<proteinExistence type="predicted"/>
<comment type="subcellular location">
    <subcellularLocation>
        <location evidence="1">Membrane</location>
        <topology evidence="1">Multi-pass membrane protein</topology>
    </subcellularLocation>
</comment>
<dbReference type="PROSITE" id="PS50850">
    <property type="entry name" value="MFS"/>
    <property type="match status" value="1"/>
</dbReference>
<dbReference type="InterPro" id="IPR020846">
    <property type="entry name" value="MFS_dom"/>
</dbReference>
<evidence type="ECO:0000313" key="8">
    <source>
        <dbReference type="Proteomes" id="UP001642482"/>
    </source>
</evidence>
<feature type="transmembrane region" description="Helical" evidence="5">
    <location>
        <begin position="154"/>
        <end position="175"/>
    </location>
</feature>
<feature type="transmembrane region" description="Helical" evidence="5">
    <location>
        <begin position="435"/>
        <end position="456"/>
    </location>
</feature>
<evidence type="ECO:0000256" key="2">
    <source>
        <dbReference type="ARBA" id="ARBA00022692"/>
    </source>
</evidence>
<keyword evidence="3 5" id="KW-1133">Transmembrane helix</keyword>
<dbReference type="InterPro" id="IPR036259">
    <property type="entry name" value="MFS_trans_sf"/>
</dbReference>
<feature type="transmembrane region" description="Helical" evidence="5">
    <location>
        <begin position="129"/>
        <end position="148"/>
    </location>
</feature>
<sequence>MSISKNSVAAAAEELEAVQPVSKHDNDVALLDANNNIRKIPIPTSNPNDPLNWSMTKKVLVMVTCCWFSIFGILSVSGIGSVLSTIEEYYSLEYSTATVQGLSTYPGLTMAVGCLALLPVSMAIGRRPVFLLSIAGALACAVGAGASKSFPSHFVARIFLGIFTGVTESLLPLIISDITFLSQRETCFGIYWGVQSGFNAAITISLSYIVAASTWRWFYWLFTIALGLGTVLAIFCLPETMFYRSPTSMDGQVTFTDEFGVTHFLTDEEALERFGHIEEHQDADIPKLSYISTLKPFSGVAPNGWKIFVRAYVQIAASLLSPGVLYGLLTSSISLGIGIAMTIIYSSVLTEKFNWSAASVGLFNVGVVPACMLATAYTGLVASKTNVWLATRNNGVHRPEHHLVSLVVPFLAGVVGIVVIAVVCDKPDTHSAWGLVIGWAIYEFSFVSILIITTSFAAEAIPHNPGPAMIVVVGGKSAVSFAATYGLVEMIQIYTYLKTFMILLGVFVGIFLLGIPVYFINGKWRRAAAKSNAVHEADDAMCHAVADKKVDGDAV</sequence>
<organism evidence="7 8">
    <name type="scientific">Sporothrix eucalyptigena</name>
    <dbReference type="NCBI Taxonomy" id="1812306"/>
    <lineage>
        <taxon>Eukaryota</taxon>
        <taxon>Fungi</taxon>
        <taxon>Dikarya</taxon>
        <taxon>Ascomycota</taxon>
        <taxon>Pezizomycotina</taxon>
        <taxon>Sordariomycetes</taxon>
        <taxon>Sordariomycetidae</taxon>
        <taxon>Ophiostomatales</taxon>
        <taxon>Ophiostomataceae</taxon>
        <taxon>Sporothrix</taxon>
    </lineage>
</organism>
<evidence type="ECO:0000256" key="1">
    <source>
        <dbReference type="ARBA" id="ARBA00004141"/>
    </source>
</evidence>
<feature type="transmembrane region" description="Helical" evidence="5">
    <location>
        <begin position="403"/>
        <end position="423"/>
    </location>
</feature>
<dbReference type="Gene3D" id="1.20.1250.20">
    <property type="entry name" value="MFS general substrate transporter like domains"/>
    <property type="match status" value="1"/>
</dbReference>
<evidence type="ECO:0000256" key="5">
    <source>
        <dbReference type="SAM" id="Phobius"/>
    </source>
</evidence>
<keyword evidence="2 5" id="KW-0812">Transmembrane</keyword>
<evidence type="ECO:0000256" key="3">
    <source>
        <dbReference type="ARBA" id="ARBA00022989"/>
    </source>
</evidence>
<dbReference type="PANTHER" id="PTHR23502:SF164">
    <property type="entry name" value="MAJOR FACILITATOR SUPERFAMILY (MFS) PROFILE DOMAIN-CONTAINING PROTEIN"/>
    <property type="match status" value="1"/>
</dbReference>
<protein>
    <recommendedName>
        <fullName evidence="6">Major facilitator superfamily (MFS) profile domain-containing protein</fullName>
    </recommendedName>
</protein>
<dbReference type="Proteomes" id="UP001642482">
    <property type="component" value="Unassembled WGS sequence"/>
</dbReference>
<comment type="caution">
    <text evidence="7">The sequence shown here is derived from an EMBL/GenBank/DDBJ whole genome shotgun (WGS) entry which is preliminary data.</text>
</comment>
<feature type="transmembrane region" description="Helical" evidence="5">
    <location>
        <begin position="103"/>
        <end position="122"/>
    </location>
</feature>
<feature type="transmembrane region" description="Helical" evidence="5">
    <location>
        <begin position="468"/>
        <end position="488"/>
    </location>
</feature>
<feature type="transmembrane region" description="Helical" evidence="5">
    <location>
        <begin position="187"/>
        <end position="211"/>
    </location>
</feature>
<feature type="transmembrane region" description="Helical" evidence="5">
    <location>
        <begin position="324"/>
        <end position="345"/>
    </location>
</feature>
<evidence type="ECO:0000313" key="7">
    <source>
        <dbReference type="EMBL" id="CAK7225798.1"/>
    </source>
</evidence>
<accession>A0ABP0C1U8</accession>
<dbReference type="EMBL" id="CAWUHD010000062">
    <property type="protein sequence ID" value="CAK7225798.1"/>
    <property type="molecule type" value="Genomic_DNA"/>
</dbReference>
<keyword evidence="8" id="KW-1185">Reference proteome</keyword>
<dbReference type="PANTHER" id="PTHR23502">
    <property type="entry name" value="MAJOR FACILITATOR SUPERFAMILY"/>
    <property type="match status" value="1"/>
</dbReference>
<name>A0ABP0C1U8_9PEZI</name>
<evidence type="ECO:0000256" key="4">
    <source>
        <dbReference type="ARBA" id="ARBA00023136"/>
    </source>
</evidence>